<keyword evidence="2" id="KW-0238">DNA-binding</keyword>
<gene>
    <name evidence="5" type="ORF">NE663_05555</name>
</gene>
<dbReference type="InterPro" id="IPR013762">
    <property type="entry name" value="Integrase-like_cat_sf"/>
</dbReference>
<dbReference type="PANTHER" id="PTHR30349">
    <property type="entry name" value="PHAGE INTEGRASE-RELATED"/>
    <property type="match status" value="1"/>
</dbReference>
<accession>A0ABT1SKH8</accession>
<evidence type="ECO:0000259" key="4">
    <source>
        <dbReference type="PROSITE" id="PS51898"/>
    </source>
</evidence>
<dbReference type="PANTHER" id="PTHR30349:SF41">
    <property type="entry name" value="INTEGRASE_RECOMBINASE PROTEIN MJ0367-RELATED"/>
    <property type="match status" value="1"/>
</dbReference>
<organism evidence="5 6">
    <name type="scientific">Massilicoli timonensis</name>
    <dbReference type="NCBI Taxonomy" id="2015901"/>
    <lineage>
        <taxon>Bacteria</taxon>
        <taxon>Bacillati</taxon>
        <taxon>Bacillota</taxon>
        <taxon>Erysipelotrichia</taxon>
        <taxon>Erysipelotrichales</taxon>
        <taxon>Erysipelotrichaceae</taxon>
        <taxon>Massilicoli</taxon>
    </lineage>
</organism>
<dbReference type="PROSITE" id="PS51898">
    <property type="entry name" value="TYR_RECOMBINASE"/>
    <property type="match status" value="1"/>
</dbReference>
<dbReference type="Gene3D" id="1.10.443.10">
    <property type="entry name" value="Intergrase catalytic core"/>
    <property type="match status" value="1"/>
</dbReference>
<comment type="similarity">
    <text evidence="1">Belongs to the 'phage' integrase family.</text>
</comment>
<evidence type="ECO:0000256" key="1">
    <source>
        <dbReference type="ARBA" id="ARBA00008857"/>
    </source>
</evidence>
<dbReference type="CDD" id="cd00397">
    <property type="entry name" value="DNA_BRE_C"/>
    <property type="match status" value="1"/>
</dbReference>
<dbReference type="InterPro" id="IPR050090">
    <property type="entry name" value="Tyrosine_recombinase_XerCD"/>
</dbReference>
<dbReference type="InterPro" id="IPR010998">
    <property type="entry name" value="Integrase_recombinase_N"/>
</dbReference>
<comment type="caution">
    <text evidence="5">The sequence shown here is derived from an EMBL/GenBank/DDBJ whole genome shotgun (WGS) entry which is preliminary data.</text>
</comment>
<dbReference type="Gene3D" id="1.10.150.130">
    <property type="match status" value="1"/>
</dbReference>
<dbReference type="Proteomes" id="UP001524435">
    <property type="component" value="Unassembled WGS sequence"/>
</dbReference>
<keyword evidence="3" id="KW-0233">DNA recombination</keyword>
<name>A0ABT1SKH8_9FIRM</name>
<dbReference type="InterPro" id="IPR002104">
    <property type="entry name" value="Integrase_catalytic"/>
</dbReference>
<dbReference type="RefSeq" id="WP_256197646.1">
    <property type="nucleotide sequence ID" value="NZ_CALVCM010000042.1"/>
</dbReference>
<dbReference type="InterPro" id="IPR011010">
    <property type="entry name" value="DNA_brk_join_enz"/>
</dbReference>
<sequence>MPAYAAQYWRQEEKKYVLPDQIIEAIDSCETEAHTKKHLKQFFMTVGLQDLSEMDYPLREAYREYLTFHLHLKNITPHLRAYDRIKQAYIREQMTTLSGRQKCQWRLEEKVLFIPYHSDQKLAMEFDTVRHKANMVWDFTQPAPWHLKEQIFTTLNAILQESCRALKRSEHLTGLQNLYRFCVQNDIADIETIDAAQEQAFIHYLDSDIASDTKSQQRLMTALNICRKTVFLQNPEINWNANVWYVERLNLPKHRLNPSSSVTTISFKEISMPENRAYAKEYMKYQVGITGQAFGTIFTRYGLIQRFLIWLSEQEQNVCACTQQQIESYLDKIQEDGISDKFFNSHIAGLKNFFWFMVAHGHMKRIPFQPEFYQRKEIPQHHDRSVSPAVCEEVLGKLHLLPEHLRCMYLHLWCLGLRISEVCTLKGNAYYRQNQDTWLQVYQVKMKNYKRIPIAEGLYQIMQVYIRHRHIGPDDYLFTNRNGGPYRSATFRQQMKKFCQDYEIDGGEYLFQSHDYRHTVATMLYDNGVSIQGVRDYLGHDYLEMTEQYIDYMPGKIAKANTEFFEKPGNSLAANLKKGGKYGK</sequence>
<proteinExistence type="inferred from homology"/>
<keyword evidence="6" id="KW-1185">Reference proteome</keyword>
<dbReference type="Pfam" id="PF00589">
    <property type="entry name" value="Phage_integrase"/>
    <property type="match status" value="1"/>
</dbReference>
<dbReference type="SUPFAM" id="SSF56349">
    <property type="entry name" value="DNA breaking-rejoining enzymes"/>
    <property type="match status" value="1"/>
</dbReference>
<evidence type="ECO:0000313" key="5">
    <source>
        <dbReference type="EMBL" id="MCQ5121726.1"/>
    </source>
</evidence>
<reference evidence="5 6" key="1">
    <citation type="submission" date="2022-06" db="EMBL/GenBank/DDBJ databases">
        <title>Isolation of gut microbiota from human fecal samples.</title>
        <authorList>
            <person name="Pamer E.G."/>
            <person name="Barat B."/>
            <person name="Waligurski E."/>
            <person name="Medina S."/>
            <person name="Paddock L."/>
            <person name="Mostad J."/>
        </authorList>
    </citation>
    <scope>NUCLEOTIDE SEQUENCE [LARGE SCALE GENOMIC DNA]</scope>
    <source>
        <strain evidence="5 6">DFI.6.1</strain>
    </source>
</reference>
<evidence type="ECO:0000256" key="2">
    <source>
        <dbReference type="ARBA" id="ARBA00023125"/>
    </source>
</evidence>
<dbReference type="EMBL" id="JANGCH010000006">
    <property type="protein sequence ID" value="MCQ5121726.1"/>
    <property type="molecule type" value="Genomic_DNA"/>
</dbReference>
<evidence type="ECO:0000256" key="3">
    <source>
        <dbReference type="ARBA" id="ARBA00023172"/>
    </source>
</evidence>
<feature type="domain" description="Tyr recombinase" evidence="4">
    <location>
        <begin position="381"/>
        <end position="562"/>
    </location>
</feature>
<evidence type="ECO:0000313" key="6">
    <source>
        <dbReference type="Proteomes" id="UP001524435"/>
    </source>
</evidence>
<protein>
    <submittedName>
        <fullName evidence="5">Site-specific integrase</fullName>
    </submittedName>
</protein>